<dbReference type="Pfam" id="PF18962">
    <property type="entry name" value="Por_Secre_tail"/>
    <property type="match status" value="1"/>
</dbReference>
<gene>
    <name evidence="2" type="ORF">METZ01_LOCUS163344</name>
</gene>
<organism evidence="2">
    <name type="scientific">marine metagenome</name>
    <dbReference type="NCBI Taxonomy" id="408172"/>
    <lineage>
        <taxon>unclassified sequences</taxon>
        <taxon>metagenomes</taxon>
        <taxon>ecological metagenomes</taxon>
    </lineage>
</organism>
<dbReference type="Gene3D" id="2.60.40.4070">
    <property type="match status" value="1"/>
</dbReference>
<reference evidence="2" key="1">
    <citation type="submission" date="2018-05" db="EMBL/GenBank/DDBJ databases">
        <authorList>
            <person name="Lanie J.A."/>
            <person name="Ng W.-L."/>
            <person name="Kazmierczak K.M."/>
            <person name="Andrzejewski T.M."/>
            <person name="Davidsen T.M."/>
            <person name="Wayne K.J."/>
            <person name="Tettelin H."/>
            <person name="Glass J.I."/>
            <person name="Rusch D."/>
            <person name="Podicherti R."/>
            <person name="Tsui H.-C.T."/>
            <person name="Winkler M.E."/>
        </authorList>
    </citation>
    <scope>NUCLEOTIDE SEQUENCE</scope>
</reference>
<protein>
    <recommendedName>
        <fullName evidence="1">Secretion system C-terminal sorting domain-containing protein</fullName>
    </recommendedName>
</protein>
<sequence length="521" mass="58283">MYGVSGIPHAEFNGTINSIGGGTNMYPYYLDIYEQLIDDDSPVYIDFVAYLNQDDGGLDLVADVVMTGDITTSDNKVVFLLAYKYSSDYFCTVEGYEYVDFDLYAEGETGVYTHHFSVDPTWNMSVLNAMVLIQSYSSSSKEIYQGVTTNLWQDPTMDMTLAYSGDWITVGLPLMMDNNYYLNIFPDAIENTLFSFDNGYELETNVENGVGYWIRFGEGGGYSTLTGFEIEEITVPLAEDWNMISGISTPIYTNAIMDPDGLIIPNTIYSFDQGYSQAGMIFPGKGYWLRSYGDGEITITTMDGQAKTKPFVNRMEDANMIRFNDIPLYFGVNVPEPEIRSYSLPPKPPAGAFDVRFSNDMLYSENSGNIELMKNTDKVSVSFDIKKDAEDGQVWILVNSEDGIEYILNGTGTIDIANLGDNMQLTKRSVTMVPDDLALLQNYPNPFNPVTSIQYEITQQSHVELLVHNIAGQEIARLVNDVQDAGRHEAVFNASSVPSGLYLYTLKTESKTIIKKMMVMK</sequence>
<dbReference type="NCBIfam" id="TIGR04183">
    <property type="entry name" value="Por_Secre_tail"/>
    <property type="match status" value="1"/>
</dbReference>
<dbReference type="AlphaFoldDB" id="A0A382B9K1"/>
<accession>A0A382B9K1</accession>
<dbReference type="InterPro" id="IPR026444">
    <property type="entry name" value="Secre_tail"/>
</dbReference>
<evidence type="ECO:0000259" key="1">
    <source>
        <dbReference type="Pfam" id="PF18962"/>
    </source>
</evidence>
<name>A0A382B9K1_9ZZZZ</name>
<dbReference type="EMBL" id="UINC01028820">
    <property type="protein sequence ID" value="SVB10490.1"/>
    <property type="molecule type" value="Genomic_DNA"/>
</dbReference>
<feature type="domain" description="Secretion system C-terminal sorting" evidence="1">
    <location>
        <begin position="443"/>
        <end position="519"/>
    </location>
</feature>
<evidence type="ECO:0000313" key="2">
    <source>
        <dbReference type="EMBL" id="SVB10490.1"/>
    </source>
</evidence>
<proteinExistence type="predicted"/>